<organism evidence="1 2">
    <name type="scientific">Allacma fusca</name>
    <dbReference type="NCBI Taxonomy" id="39272"/>
    <lineage>
        <taxon>Eukaryota</taxon>
        <taxon>Metazoa</taxon>
        <taxon>Ecdysozoa</taxon>
        <taxon>Arthropoda</taxon>
        <taxon>Hexapoda</taxon>
        <taxon>Collembola</taxon>
        <taxon>Symphypleona</taxon>
        <taxon>Sminthuridae</taxon>
        <taxon>Allacma</taxon>
    </lineage>
</organism>
<name>A0A8J2P282_9HEXA</name>
<dbReference type="AlphaFoldDB" id="A0A8J2P282"/>
<evidence type="ECO:0000313" key="1">
    <source>
        <dbReference type="EMBL" id="CAG7728284.1"/>
    </source>
</evidence>
<reference evidence="1" key="1">
    <citation type="submission" date="2021-06" db="EMBL/GenBank/DDBJ databases">
        <authorList>
            <person name="Hodson N. C."/>
            <person name="Mongue J. A."/>
            <person name="Jaron S. K."/>
        </authorList>
    </citation>
    <scope>NUCLEOTIDE SEQUENCE</scope>
</reference>
<comment type="caution">
    <text evidence="1">The sequence shown here is derived from an EMBL/GenBank/DDBJ whole genome shotgun (WGS) entry which is preliminary data.</text>
</comment>
<evidence type="ECO:0000313" key="2">
    <source>
        <dbReference type="Proteomes" id="UP000708208"/>
    </source>
</evidence>
<keyword evidence="2" id="KW-1185">Reference proteome</keyword>
<dbReference type="Proteomes" id="UP000708208">
    <property type="component" value="Unassembled WGS sequence"/>
</dbReference>
<proteinExistence type="predicted"/>
<accession>A0A8J2P282</accession>
<gene>
    <name evidence="1" type="ORF">AFUS01_LOCUS17074</name>
</gene>
<protein>
    <submittedName>
        <fullName evidence="1">Uncharacterized protein</fullName>
    </submittedName>
</protein>
<dbReference type="EMBL" id="CAJVCH010161212">
    <property type="protein sequence ID" value="CAG7728284.1"/>
    <property type="molecule type" value="Genomic_DNA"/>
</dbReference>
<sequence length="205" mass="22310">MTADGKLVEDNTSNEALLDAKPRVILKGERQYEPYVPFPFEPKIVTPAPFWQPWCYFMPGMPPKYKRGQYSAKTNFPGKPSGAKTATSPYQQNPQGFYPPTAGYGNGPAGYANYPMYPPPQPQYGKPTGSPYGNAPAGVGMTPLPGGMPYPGYMVPPHLMPTMAPCSCPCPVKVPIRLRNKNDVKVVVRYTAHGPPPCCNCSCCC</sequence>